<dbReference type="InterPro" id="IPR017900">
    <property type="entry name" value="4Fe4S_Fe_S_CS"/>
</dbReference>
<evidence type="ECO:0000313" key="9">
    <source>
        <dbReference type="Proteomes" id="UP000676428"/>
    </source>
</evidence>
<dbReference type="InterPro" id="IPR017896">
    <property type="entry name" value="4Fe4S_Fe-S-bd"/>
</dbReference>
<protein>
    <recommendedName>
        <fullName evidence="6">Ferredoxin-type protein NapF</fullName>
    </recommendedName>
</protein>
<name>A0ABX8DG00_9GAMM</name>
<feature type="binding site" evidence="6">
    <location>
        <position position="149"/>
    </location>
    <ligand>
        <name>[4Fe-4S] cluster</name>
        <dbReference type="ChEBI" id="CHEBI:49883"/>
        <label>3</label>
    </ligand>
</feature>
<feature type="binding site" evidence="6">
    <location>
        <position position="145"/>
    </location>
    <ligand>
        <name>[4Fe-4S] cluster</name>
        <dbReference type="ChEBI" id="CHEBI:49883"/>
        <label>3</label>
    </ligand>
</feature>
<evidence type="ECO:0000313" key="8">
    <source>
        <dbReference type="EMBL" id="QVK23595.1"/>
    </source>
</evidence>
<dbReference type="PANTHER" id="PTHR43687:SF1">
    <property type="entry name" value="FERREDOXIN III"/>
    <property type="match status" value="1"/>
</dbReference>
<feature type="binding site" evidence="6">
    <location>
        <position position="77"/>
    </location>
    <ligand>
        <name>[4Fe-4S] cluster</name>
        <dbReference type="ChEBI" id="CHEBI:49883"/>
        <label>2</label>
    </ligand>
</feature>
<comment type="subcellular location">
    <subcellularLocation>
        <location evidence="6">Cytoplasm</location>
    </subcellularLocation>
</comment>
<feature type="binding site" evidence="6">
    <location>
        <position position="41"/>
    </location>
    <ligand>
        <name>[4Fe-4S] cluster</name>
        <dbReference type="ChEBI" id="CHEBI:49883"/>
        <label>1</label>
    </ligand>
</feature>
<dbReference type="SUPFAM" id="SSF46548">
    <property type="entry name" value="alpha-helical ferredoxin"/>
    <property type="match status" value="1"/>
</dbReference>
<evidence type="ECO:0000259" key="7">
    <source>
        <dbReference type="PROSITE" id="PS51379"/>
    </source>
</evidence>
<keyword evidence="4 6" id="KW-0408">Iron</keyword>
<dbReference type="PROSITE" id="PS51379">
    <property type="entry name" value="4FE4S_FER_2"/>
    <property type="match status" value="3"/>
</dbReference>
<organism evidence="8 9">
    <name type="scientific">Shewanella dokdonensis</name>
    <dbReference type="NCBI Taxonomy" id="712036"/>
    <lineage>
        <taxon>Bacteria</taxon>
        <taxon>Pseudomonadati</taxon>
        <taxon>Pseudomonadota</taxon>
        <taxon>Gammaproteobacteria</taxon>
        <taxon>Alteromonadales</taxon>
        <taxon>Shewanellaceae</taxon>
        <taxon>Shewanella</taxon>
    </lineage>
</organism>
<dbReference type="PANTHER" id="PTHR43687">
    <property type="entry name" value="ADENYLYLSULFATE REDUCTASE, BETA SUBUNIT"/>
    <property type="match status" value="1"/>
</dbReference>
<feature type="domain" description="4Fe-4S ferredoxin-type" evidence="7">
    <location>
        <begin position="56"/>
        <end position="87"/>
    </location>
</feature>
<evidence type="ECO:0000256" key="6">
    <source>
        <dbReference type="HAMAP-Rule" id="MF_02201"/>
    </source>
</evidence>
<evidence type="ECO:0000256" key="4">
    <source>
        <dbReference type="ARBA" id="ARBA00023004"/>
    </source>
</evidence>
<accession>A0ABX8DG00</accession>
<comment type="subunit">
    <text evidence="6">Interacts with the cytoplasmic NapA precursor.</text>
</comment>
<keyword evidence="3 6" id="KW-0677">Repeat</keyword>
<evidence type="ECO:0000256" key="5">
    <source>
        <dbReference type="ARBA" id="ARBA00023014"/>
    </source>
</evidence>
<feature type="binding site" evidence="6">
    <location>
        <position position="67"/>
    </location>
    <ligand>
        <name>[4Fe-4S] cluster</name>
        <dbReference type="ChEBI" id="CHEBI:49883"/>
        <label>2</label>
    </ligand>
</feature>
<feature type="binding site" evidence="6">
    <location>
        <position position="70"/>
    </location>
    <ligand>
        <name>[4Fe-4S] cluster</name>
        <dbReference type="ChEBI" id="CHEBI:49883"/>
        <label>2</label>
    </ligand>
</feature>
<dbReference type="Pfam" id="PF12838">
    <property type="entry name" value="Fer4_7"/>
    <property type="match status" value="2"/>
</dbReference>
<dbReference type="CDD" id="cd10564">
    <property type="entry name" value="NapF_like"/>
    <property type="match status" value="1"/>
</dbReference>
<feature type="domain" description="4Fe-4S ferredoxin-type" evidence="7">
    <location>
        <begin position="25"/>
        <end position="55"/>
    </location>
</feature>
<feature type="domain" description="4Fe-4S ferredoxin-type" evidence="7">
    <location>
        <begin position="130"/>
        <end position="159"/>
    </location>
</feature>
<keyword evidence="2 6" id="KW-0479">Metal-binding</keyword>
<dbReference type="PROSITE" id="PS00198">
    <property type="entry name" value="4FE4S_FER_1"/>
    <property type="match status" value="1"/>
</dbReference>
<keyword evidence="1 6" id="KW-0004">4Fe-4S</keyword>
<dbReference type="Gene3D" id="3.30.70.20">
    <property type="match status" value="2"/>
</dbReference>
<feature type="binding site" evidence="6">
    <location>
        <position position="35"/>
    </location>
    <ligand>
        <name>[4Fe-4S] cluster</name>
        <dbReference type="ChEBI" id="CHEBI:49883"/>
        <label>1</label>
    </ligand>
</feature>
<comment type="similarity">
    <text evidence="6">Belongs to the NapF family.</text>
</comment>
<dbReference type="HAMAP" id="MF_02201">
    <property type="entry name" value="NapF"/>
    <property type="match status" value="1"/>
</dbReference>
<dbReference type="InterPro" id="IPR050572">
    <property type="entry name" value="Fe-S_Ferredoxin"/>
</dbReference>
<keyword evidence="5 6" id="KW-0411">Iron-sulfur</keyword>
<reference evidence="8 9" key="1">
    <citation type="journal article" date="2012" name="Int. J. Syst. Evol. Microbiol.">
        <title>Shewanella dokdonensis sp. nov., isolated from seawater.</title>
        <authorList>
            <person name="Sung H.R."/>
            <person name="Yoon J.H."/>
            <person name="Ghim S.Y."/>
        </authorList>
    </citation>
    <scope>NUCLEOTIDE SEQUENCE [LARGE SCALE GENOMIC DNA]</scope>
    <source>
        <strain evidence="8 9">DSM 23626</strain>
    </source>
</reference>
<gene>
    <name evidence="6 8" type="primary">napF</name>
    <name evidence="8" type="ORF">KHX94_02330</name>
</gene>
<dbReference type="RefSeq" id="WP_213682215.1">
    <property type="nucleotide sequence ID" value="NZ_CP074572.1"/>
</dbReference>
<dbReference type="InterPro" id="IPR004496">
    <property type="entry name" value="NapF"/>
</dbReference>
<keyword evidence="6" id="KW-0963">Cytoplasm</keyword>
<feature type="binding site" evidence="6">
    <location>
        <position position="142"/>
    </location>
    <ligand>
        <name>[4Fe-4S] cluster</name>
        <dbReference type="ChEBI" id="CHEBI:49883"/>
        <label>3</label>
    </ligand>
</feature>
<feature type="binding site" evidence="6">
    <location>
        <position position="139"/>
    </location>
    <ligand>
        <name>[4Fe-4S] cluster</name>
        <dbReference type="ChEBI" id="CHEBI:49883"/>
        <label>3</label>
    </ligand>
</feature>
<dbReference type="EMBL" id="CP074572">
    <property type="protein sequence ID" value="QVK23595.1"/>
    <property type="molecule type" value="Genomic_DNA"/>
</dbReference>
<feature type="binding site" evidence="6">
    <location>
        <position position="38"/>
    </location>
    <ligand>
        <name>[4Fe-4S] cluster</name>
        <dbReference type="ChEBI" id="CHEBI:49883"/>
        <label>1</label>
    </ligand>
</feature>
<evidence type="ECO:0000256" key="1">
    <source>
        <dbReference type="ARBA" id="ARBA00022485"/>
    </source>
</evidence>
<sequence>MVDPSRRRLFTVHASAVTKLRAPWSVPEAAFTDHCSRCGKCVDACETGVLIKGTAGFPEIDFQRAECSFCGQCANVCPEPIFTNTALTPWHLTVTFQSHCLTYQSVACQSCKDFCDVGAISFMPQAGGIATPQLATTQCTGCGACVAACPVNAITINPQG</sequence>
<keyword evidence="9" id="KW-1185">Reference proteome</keyword>
<comment type="function">
    <text evidence="6">Could be involved in the maturation of NapA, the catalytic subunit of the periplasmic nitrate reductase, before its export into the periplasm.</text>
</comment>
<evidence type="ECO:0000256" key="3">
    <source>
        <dbReference type="ARBA" id="ARBA00022737"/>
    </source>
</evidence>
<feature type="binding site" evidence="6">
    <location>
        <position position="45"/>
    </location>
    <ligand>
        <name>[4Fe-4S] cluster</name>
        <dbReference type="ChEBI" id="CHEBI:49883"/>
        <label>1</label>
    </ligand>
</feature>
<comment type="cofactor">
    <cofactor evidence="6">
        <name>[4Fe-4S] cluster</name>
        <dbReference type="ChEBI" id="CHEBI:49883"/>
    </cofactor>
</comment>
<feature type="binding site" evidence="6">
    <location>
        <position position="73"/>
    </location>
    <ligand>
        <name>[4Fe-4S] cluster</name>
        <dbReference type="ChEBI" id="CHEBI:49883"/>
        <label>2</label>
    </ligand>
</feature>
<dbReference type="Proteomes" id="UP000676428">
    <property type="component" value="Chromosome"/>
</dbReference>
<dbReference type="NCBIfam" id="TIGR00402">
    <property type="entry name" value="napF"/>
    <property type="match status" value="1"/>
</dbReference>
<proteinExistence type="inferred from homology"/>
<evidence type="ECO:0000256" key="2">
    <source>
        <dbReference type="ARBA" id="ARBA00022723"/>
    </source>
</evidence>